<feature type="compositionally biased region" description="Basic and acidic residues" evidence="7">
    <location>
        <begin position="233"/>
        <end position="268"/>
    </location>
</feature>
<dbReference type="SUPFAM" id="SSF54236">
    <property type="entry name" value="Ubiquitin-like"/>
    <property type="match status" value="1"/>
</dbReference>
<evidence type="ECO:0000313" key="11">
    <source>
        <dbReference type="Proteomes" id="UP000001593"/>
    </source>
</evidence>
<feature type="region of interest" description="Disordered" evidence="7">
    <location>
        <begin position="233"/>
        <end position="283"/>
    </location>
</feature>
<dbReference type="Pfam" id="PF23187">
    <property type="entry name" value="UBX7_N"/>
    <property type="match status" value="1"/>
</dbReference>
<dbReference type="InterPro" id="IPR036249">
    <property type="entry name" value="Thioredoxin-like_sf"/>
</dbReference>
<reference evidence="10 11" key="1">
    <citation type="journal article" date="2007" name="Science">
        <title>Sea anemone genome reveals ancestral eumetazoan gene repertoire and genomic organization.</title>
        <authorList>
            <person name="Putnam N.H."/>
            <person name="Srivastava M."/>
            <person name="Hellsten U."/>
            <person name="Dirks B."/>
            <person name="Chapman J."/>
            <person name="Salamov A."/>
            <person name="Terry A."/>
            <person name="Shapiro H."/>
            <person name="Lindquist E."/>
            <person name="Kapitonov V.V."/>
            <person name="Jurka J."/>
            <person name="Genikhovich G."/>
            <person name="Grigoriev I.V."/>
            <person name="Lucas S.M."/>
            <person name="Steele R.E."/>
            <person name="Finnerty J.R."/>
            <person name="Technau U."/>
            <person name="Martindale M.Q."/>
            <person name="Rokhsar D.S."/>
        </authorList>
    </citation>
    <scope>NUCLEOTIDE SEQUENCE [LARGE SCALE GENOMIC DNA]</scope>
    <source>
        <strain evidence="11">CH2 X CH6</strain>
    </source>
</reference>
<evidence type="ECO:0000256" key="7">
    <source>
        <dbReference type="SAM" id="MobiDB-lite"/>
    </source>
</evidence>
<feature type="transmembrane region" description="Helical" evidence="8">
    <location>
        <begin position="388"/>
        <end position="410"/>
    </location>
</feature>
<feature type="transmembrane region" description="Helical" evidence="8">
    <location>
        <begin position="153"/>
        <end position="179"/>
    </location>
</feature>
<evidence type="ECO:0000256" key="2">
    <source>
        <dbReference type="ARBA" id="ARBA00023230"/>
    </source>
</evidence>
<dbReference type="InterPro" id="IPR001012">
    <property type="entry name" value="UBX_dom"/>
</dbReference>
<dbReference type="PROSITE" id="PS50033">
    <property type="entry name" value="UBX"/>
    <property type="match status" value="1"/>
</dbReference>
<dbReference type="STRING" id="45351.A7S1H1"/>
<dbReference type="Pfam" id="PF00789">
    <property type="entry name" value="UBX"/>
    <property type="match status" value="1"/>
</dbReference>
<dbReference type="Gene3D" id="3.40.30.10">
    <property type="entry name" value="Glutaredoxin"/>
    <property type="match status" value="1"/>
</dbReference>
<comment type="subcellular location">
    <subcellularLocation>
        <location evidence="1">Endoplasmic reticulum membrane</location>
        <topology evidence="1">Peripheral membrane protein</topology>
    </subcellularLocation>
</comment>
<evidence type="ECO:0000256" key="8">
    <source>
        <dbReference type="SAM" id="Phobius"/>
    </source>
</evidence>
<dbReference type="OMA" id="FEPNNTS"/>
<evidence type="ECO:0000256" key="4">
    <source>
        <dbReference type="ARBA" id="ARBA00040925"/>
    </source>
</evidence>
<keyword evidence="2" id="KW-0834">Unfolded protein response</keyword>
<dbReference type="Proteomes" id="UP000001593">
    <property type="component" value="Unassembled WGS sequence"/>
</dbReference>
<dbReference type="InParanoid" id="A7S1H1"/>
<dbReference type="PhylomeDB" id="A7S1H1"/>
<keyword evidence="11" id="KW-1185">Reference proteome</keyword>
<dbReference type="CDD" id="cd16117">
    <property type="entry name" value="UBX_UBXN4"/>
    <property type="match status" value="1"/>
</dbReference>
<sequence>MLWFTGSIPEAIIASKQRKLPFVVYIEGSDEVSIEMGDVWSELQVSLLSQDKCIAIKLANESEQCAQFSQLYPVVCIPSLFIIGENGMPLEVLGGRLTSREIISKATAAFEVYHSQSSSGPVQVKSEDGSSEGSSQSAEHVRRHKHFSAQGNYLLQHIIILLSLQLLLSSSSLLSLLLLRLIEQKRKEKAEREKQEQIEKEAKRREEGQQLVNAKRQIEERKQQELVNQIREDRAKERAAREAVRQQIARDKAEREAQKQAELKERQQAQDTSASTTAASTYTGGGSYSNVRLQFRLPDGSGITHLFPADALLSTAHQYVVSHTGSRLPSVAMSTTYPRRQFTDDDMQRSLTDLGLAPSATIIVTEIFKHVGSSVITLSASSSEVDSAGLFGWLLAPFIAIFTFISAFLFGSPAMQRGSIIGGGGRALSLISSCFTLRTEVRRRATSPRGSNQSSDGNIHRLQNFRDDEDDQNTWNGNSTQQM</sequence>
<dbReference type="SUPFAM" id="SSF52833">
    <property type="entry name" value="Thioredoxin-like"/>
    <property type="match status" value="1"/>
</dbReference>
<dbReference type="InterPro" id="IPR029071">
    <property type="entry name" value="Ubiquitin-like_domsf"/>
</dbReference>
<dbReference type="Gene3D" id="3.10.20.90">
    <property type="entry name" value="Phosphatidylinositol 3-kinase Catalytic Subunit, Chain A, domain 1"/>
    <property type="match status" value="1"/>
</dbReference>
<evidence type="ECO:0000256" key="1">
    <source>
        <dbReference type="ARBA" id="ARBA00004406"/>
    </source>
</evidence>
<proteinExistence type="predicted"/>
<dbReference type="SMART" id="SM00166">
    <property type="entry name" value="UBX"/>
    <property type="match status" value="1"/>
</dbReference>
<comment type="subunit">
    <text evidence="3">Directly interacts with VCP. Interacts with UBQLN1. Forms a complex with VCP and UBQLN1.</text>
</comment>
<evidence type="ECO:0000259" key="9">
    <source>
        <dbReference type="PROSITE" id="PS50033"/>
    </source>
</evidence>
<accession>A7S1H1</accession>
<keyword evidence="8" id="KW-0812">Transmembrane</keyword>
<evidence type="ECO:0000256" key="5">
    <source>
        <dbReference type="ARBA" id="ARBA00041575"/>
    </source>
</evidence>
<dbReference type="GO" id="GO:0036503">
    <property type="term" value="P:ERAD pathway"/>
    <property type="evidence" value="ECO:0000318"/>
    <property type="project" value="GO_Central"/>
</dbReference>
<dbReference type="eggNOG" id="KOG2507">
    <property type="taxonomic scope" value="Eukaryota"/>
</dbReference>
<comment type="function">
    <text evidence="6">Involved in endoplasmic reticulum-associated protein degradation (ERAD). Acts as a platform to recruit both UBQLN1 and VCP to the ER during ERAD.</text>
</comment>
<dbReference type="PANTHER" id="PTHR46424:SF1">
    <property type="entry name" value="UBX DOMAIN-CONTAINING PROTEIN 4"/>
    <property type="match status" value="1"/>
</dbReference>
<dbReference type="HOGENOM" id="CLU_039222_1_1_1"/>
<gene>
    <name evidence="10" type="ORF">NEMVEDRAFT_v1g100873</name>
</gene>
<name>A7S1H1_NEMVE</name>
<keyword evidence="8" id="KW-1133">Transmembrane helix</keyword>
<dbReference type="GO" id="GO:0005789">
    <property type="term" value="C:endoplasmic reticulum membrane"/>
    <property type="evidence" value="ECO:0007669"/>
    <property type="project" value="UniProtKB-SubCell"/>
</dbReference>
<feature type="region of interest" description="Disordered" evidence="7">
    <location>
        <begin position="442"/>
        <end position="483"/>
    </location>
</feature>
<dbReference type="GO" id="GO:0006986">
    <property type="term" value="P:response to unfolded protein"/>
    <property type="evidence" value="ECO:0007669"/>
    <property type="project" value="UniProtKB-KW"/>
</dbReference>
<organism evidence="10 11">
    <name type="scientific">Nematostella vectensis</name>
    <name type="common">Starlet sea anemone</name>
    <dbReference type="NCBI Taxonomy" id="45351"/>
    <lineage>
        <taxon>Eukaryota</taxon>
        <taxon>Metazoa</taxon>
        <taxon>Cnidaria</taxon>
        <taxon>Anthozoa</taxon>
        <taxon>Hexacorallia</taxon>
        <taxon>Actiniaria</taxon>
        <taxon>Edwardsiidae</taxon>
        <taxon>Nematostella</taxon>
    </lineage>
</organism>
<dbReference type="PANTHER" id="PTHR46424">
    <property type="entry name" value="UBX DOMAIN-CONTAINING PROTEIN 4"/>
    <property type="match status" value="1"/>
</dbReference>
<feature type="compositionally biased region" description="Polar residues" evidence="7">
    <location>
        <begin position="448"/>
        <end position="457"/>
    </location>
</feature>
<feature type="region of interest" description="Disordered" evidence="7">
    <location>
        <begin position="193"/>
        <end position="216"/>
    </location>
</feature>
<evidence type="ECO:0000256" key="3">
    <source>
        <dbReference type="ARBA" id="ARBA00038812"/>
    </source>
</evidence>
<dbReference type="GO" id="GO:0005783">
    <property type="term" value="C:endoplasmic reticulum"/>
    <property type="evidence" value="ECO:0000318"/>
    <property type="project" value="GO_Central"/>
</dbReference>
<dbReference type="EMBL" id="DS469564">
    <property type="protein sequence ID" value="EDO42505.1"/>
    <property type="molecule type" value="Genomic_DNA"/>
</dbReference>
<keyword evidence="8" id="KW-0472">Membrane</keyword>
<evidence type="ECO:0000256" key="6">
    <source>
        <dbReference type="ARBA" id="ARBA00046062"/>
    </source>
</evidence>
<protein>
    <recommendedName>
        <fullName evidence="4">UBX domain-containing protein 4</fullName>
    </recommendedName>
    <alternativeName>
        <fullName evidence="5">UBX domain-containing protein 2</fullName>
    </alternativeName>
</protein>
<feature type="region of interest" description="Disordered" evidence="7">
    <location>
        <begin position="119"/>
        <end position="142"/>
    </location>
</feature>
<feature type="compositionally biased region" description="Low complexity" evidence="7">
    <location>
        <begin position="272"/>
        <end position="282"/>
    </location>
</feature>
<feature type="compositionally biased region" description="Basic and acidic residues" evidence="7">
    <location>
        <begin position="193"/>
        <end position="208"/>
    </location>
</feature>
<feature type="domain" description="UBX" evidence="9">
    <location>
        <begin position="286"/>
        <end position="364"/>
    </location>
</feature>
<feature type="compositionally biased region" description="Polar residues" evidence="7">
    <location>
        <begin position="473"/>
        <end position="483"/>
    </location>
</feature>
<dbReference type="AlphaFoldDB" id="A7S1H1"/>
<evidence type="ECO:0000313" key="10">
    <source>
        <dbReference type="EMBL" id="EDO42505.1"/>
    </source>
</evidence>